<sequence>MKLFKKFVKLPENAKNAKSFSACRTFDADLRRINSCVEALGILGLQGTGGIDSAGEIVAPRDRRKLRIILYAPLSKFENDTIADYKNNKPVAIQEDTDVEYEPGPSNPEPPQKRPRTGEIGLMSSMGIQTRTRNLGDGWYMAYNSTTSIIPTQLGAANLEVFYTKVVDSAAKQISTTVNATQNLAFNINGLSLRLSSPAPISWTWIINFAADMLDNVSTDFAILFNGEAYSAYWEIAAVTAVLTLL</sequence>
<evidence type="ECO:0000256" key="1">
    <source>
        <dbReference type="SAM" id="MobiDB-lite"/>
    </source>
</evidence>
<dbReference type="GeneID" id="59334637"/>
<proteinExistence type="predicted"/>
<protein>
    <submittedName>
        <fullName evidence="2">Uncharacterized protein</fullName>
    </submittedName>
</protein>
<dbReference type="EMBL" id="JACCJB010000023">
    <property type="protein sequence ID" value="KAF6218274.1"/>
    <property type="molecule type" value="Genomic_DNA"/>
</dbReference>
<gene>
    <name evidence="2" type="ORF">HO133_006236</name>
</gene>
<organism evidence="2 3">
    <name type="scientific">Letharia lupina</name>
    <dbReference type="NCBI Taxonomy" id="560253"/>
    <lineage>
        <taxon>Eukaryota</taxon>
        <taxon>Fungi</taxon>
        <taxon>Dikarya</taxon>
        <taxon>Ascomycota</taxon>
        <taxon>Pezizomycotina</taxon>
        <taxon>Lecanoromycetes</taxon>
        <taxon>OSLEUM clade</taxon>
        <taxon>Lecanoromycetidae</taxon>
        <taxon>Lecanorales</taxon>
        <taxon>Lecanorineae</taxon>
        <taxon>Parmeliaceae</taxon>
        <taxon>Letharia</taxon>
    </lineage>
</organism>
<comment type="caution">
    <text evidence="2">The sequence shown here is derived from an EMBL/GenBank/DDBJ whole genome shotgun (WGS) entry which is preliminary data.</text>
</comment>
<reference evidence="2 3" key="1">
    <citation type="journal article" date="2020" name="Genomics">
        <title>Complete, high-quality genomes from long-read metagenomic sequencing of two wolf lichen thalli reveals enigmatic genome architecture.</title>
        <authorList>
            <person name="McKenzie S.K."/>
            <person name="Walston R.F."/>
            <person name="Allen J.L."/>
        </authorList>
    </citation>
    <scope>NUCLEOTIDE SEQUENCE [LARGE SCALE GENOMIC DNA]</scope>
    <source>
        <strain evidence="2">WasteWater1</strain>
    </source>
</reference>
<evidence type="ECO:0000313" key="2">
    <source>
        <dbReference type="EMBL" id="KAF6218274.1"/>
    </source>
</evidence>
<dbReference type="RefSeq" id="XP_037147709.1">
    <property type="nucleotide sequence ID" value="XM_037297135.1"/>
</dbReference>
<dbReference type="AlphaFoldDB" id="A0A8H6C7W0"/>
<name>A0A8H6C7W0_9LECA</name>
<accession>A0A8H6C7W0</accession>
<dbReference type="Proteomes" id="UP000593566">
    <property type="component" value="Unassembled WGS sequence"/>
</dbReference>
<feature type="region of interest" description="Disordered" evidence="1">
    <location>
        <begin position="98"/>
        <end position="119"/>
    </location>
</feature>
<evidence type="ECO:0000313" key="3">
    <source>
        <dbReference type="Proteomes" id="UP000593566"/>
    </source>
</evidence>
<keyword evidence="3" id="KW-1185">Reference proteome</keyword>